<dbReference type="Proteomes" id="UP000007110">
    <property type="component" value="Unassembled WGS sequence"/>
</dbReference>
<dbReference type="InParanoid" id="A0A7M7LL86"/>
<evidence type="ECO:0000256" key="1">
    <source>
        <dbReference type="ARBA" id="ARBA00023157"/>
    </source>
</evidence>
<proteinExistence type="predicted"/>
<evidence type="ECO:0000256" key="2">
    <source>
        <dbReference type="PROSITE-ProRule" id="PRU00302"/>
    </source>
</evidence>
<accession>A0A7M7LL86</accession>
<evidence type="ECO:0000259" key="4">
    <source>
        <dbReference type="PROSITE" id="PS50923"/>
    </source>
</evidence>
<dbReference type="AlphaFoldDB" id="A0A7M7LL86"/>
<feature type="transmembrane region" description="Helical" evidence="3">
    <location>
        <begin position="64"/>
        <end position="88"/>
    </location>
</feature>
<dbReference type="InterPro" id="IPR035976">
    <property type="entry name" value="Sushi/SCR/CCP_sf"/>
</dbReference>
<dbReference type="EnsemblMetazoa" id="XM_003725498">
    <property type="protein sequence ID" value="XP_003725546"/>
    <property type="gene ID" value="LOC100892810"/>
</dbReference>
<dbReference type="KEGG" id="spu:100892810"/>
<reference evidence="5" key="2">
    <citation type="submission" date="2021-01" db="UniProtKB">
        <authorList>
            <consortium name="EnsemblMetazoa"/>
        </authorList>
    </citation>
    <scope>IDENTIFICATION</scope>
</reference>
<dbReference type="GeneID" id="100892810"/>
<dbReference type="RefSeq" id="XP_003725546.1">
    <property type="nucleotide sequence ID" value="XM_003725498.3"/>
</dbReference>
<organism evidence="5 6">
    <name type="scientific">Strongylocentrotus purpuratus</name>
    <name type="common">Purple sea urchin</name>
    <dbReference type="NCBI Taxonomy" id="7668"/>
    <lineage>
        <taxon>Eukaryota</taxon>
        <taxon>Metazoa</taxon>
        <taxon>Echinodermata</taxon>
        <taxon>Eleutherozoa</taxon>
        <taxon>Echinozoa</taxon>
        <taxon>Echinoidea</taxon>
        <taxon>Euechinoidea</taxon>
        <taxon>Echinacea</taxon>
        <taxon>Camarodonta</taxon>
        <taxon>Echinidea</taxon>
        <taxon>Strongylocentrotidae</taxon>
        <taxon>Strongylocentrotus</taxon>
    </lineage>
</organism>
<feature type="domain" description="Sushi" evidence="4">
    <location>
        <begin position="1"/>
        <end position="57"/>
    </location>
</feature>
<keyword evidence="1" id="KW-1015">Disulfide bond</keyword>
<evidence type="ECO:0000256" key="3">
    <source>
        <dbReference type="SAM" id="Phobius"/>
    </source>
</evidence>
<dbReference type="PROSITE" id="PS50923">
    <property type="entry name" value="SUSHI"/>
    <property type="match status" value="1"/>
</dbReference>
<dbReference type="InterPro" id="IPR000436">
    <property type="entry name" value="Sushi_SCR_CCP_dom"/>
</dbReference>
<reference evidence="6" key="1">
    <citation type="submission" date="2015-02" db="EMBL/GenBank/DDBJ databases">
        <title>Genome sequencing for Strongylocentrotus purpuratus.</title>
        <authorList>
            <person name="Murali S."/>
            <person name="Liu Y."/>
            <person name="Vee V."/>
            <person name="English A."/>
            <person name="Wang M."/>
            <person name="Skinner E."/>
            <person name="Han Y."/>
            <person name="Muzny D.M."/>
            <person name="Worley K.C."/>
            <person name="Gibbs R.A."/>
        </authorList>
    </citation>
    <scope>NUCLEOTIDE SEQUENCE</scope>
</reference>
<comment type="caution">
    <text evidence="2">Lacks conserved residue(s) required for the propagation of feature annotation.</text>
</comment>
<keyword evidence="2" id="KW-0768">Sushi</keyword>
<evidence type="ECO:0000313" key="5">
    <source>
        <dbReference type="EnsemblMetazoa" id="XP_003725546"/>
    </source>
</evidence>
<evidence type="ECO:0000313" key="6">
    <source>
        <dbReference type="Proteomes" id="UP000007110"/>
    </source>
</evidence>
<keyword evidence="3" id="KW-0812">Transmembrane</keyword>
<dbReference type="CDD" id="cd00033">
    <property type="entry name" value="CCP"/>
    <property type="match status" value="1"/>
</dbReference>
<sequence length="180" mass="19481">MCSCPSDPPEGTEFTNPTNLYFYGDVLTVSCRDSSASTLWICLSNNNWSKHELVCTTDSSKQTLVMISALLGVLLPVFIITCALFIIYRHRTGSAKLNTNNSSVRMTGGEVHFEDGGISNPSLENVSADTNYNGAENLPKKDALNEEDLDLNVGGPLASNDTYLGTLDNVPLHPPTYSEA</sequence>
<keyword evidence="6" id="KW-1185">Reference proteome</keyword>
<keyword evidence="3" id="KW-1133">Transmembrane helix</keyword>
<protein>
    <recommendedName>
        <fullName evidence="4">Sushi domain-containing protein</fullName>
    </recommendedName>
</protein>
<keyword evidence="3" id="KW-0472">Membrane</keyword>
<dbReference type="SUPFAM" id="SSF57535">
    <property type="entry name" value="Complement control module/SCR domain"/>
    <property type="match status" value="1"/>
</dbReference>
<name>A0A7M7LL86_STRPU</name>